<keyword evidence="6 11" id="KW-0378">Hydrolase</keyword>
<dbReference type="InterPro" id="IPR018247">
    <property type="entry name" value="EF_Hand_1_Ca_BS"/>
</dbReference>
<keyword evidence="7 11" id="KW-0862">Zinc</keyword>
<feature type="binding site" evidence="11">
    <location>
        <position position="210"/>
    </location>
    <ligand>
        <name>Zn(2+)</name>
        <dbReference type="ChEBI" id="CHEBI:29105"/>
        <note>catalytic</note>
    </ligand>
</feature>
<dbReference type="HAMAP" id="MF_00188">
    <property type="entry name" value="Pept_M48_protease_HtpX"/>
    <property type="match status" value="1"/>
</dbReference>
<evidence type="ECO:0000313" key="14">
    <source>
        <dbReference type="EMBL" id="ADP77902.1"/>
    </source>
</evidence>
<evidence type="ECO:0000256" key="8">
    <source>
        <dbReference type="ARBA" id="ARBA00022989"/>
    </source>
</evidence>
<feature type="binding site" evidence="11">
    <location>
        <position position="144"/>
    </location>
    <ligand>
        <name>Zn(2+)</name>
        <dbReference type="ChEBI" id="CHEBI:29105"/>
        <note>catalytic</note>
    </ligand>
</feature>
<dbReference type="GO" id="GO:0005886">
    <property type="term" value="C:plasma membrane"/>
    <property type="evidence" value="ECO:0007669"/>
    <property type="project" value="UniProtKB-SubCell"/>
</dbReference>
<evidence type="ECO:0000259" key="12">
    <source>
        <dbReference type="Pfam" id="PF01435"/>
    </source>
</evidence>
<dbReference type="GO" id="GO:0008270">
    <property type="term" value="F:zinc ion binding"/>
    <property type="evidence" value="ECO:0007669"/>
    <property type="project" value="UniProtKB-UniRule"/>
</dbReference>
<evidence type="ECO:0000256" key="7">
    <source>
        <dbReference type="ARBA" id="ARBA00022833"/>
    </source>
</evidence>
<feature type="binding site" evidence="11">
    <location>
        <position position="140"/>
    </location>
    <ligand>
        <name>Zn(2+)</name>
        <dbReference type="ChEBI" id="CHEBI:29105"/>
        <note>catalytic</note>
    </ligand>
</feature>
<name>E3GWD7_METFV</name>
<comment type="similarity">
    <text evidence="1 11">Belongs to the peptidase M48B family.</text>
</comment>
<dbReference type="PROSITE" id="PS00018">
    <property type="entry name" value="EF_HAND_1"/>
    <property type="match status" value="1"/>
</dbReference>
<keyword evidence="10 11" id="KW-0472">Membrane</keyword>
<dbReference type="HOGENOM" id="CLU_042266_4_0_2"/>
<keyword evidence="8 11" id="KW-1133">Transmembrane helix</keyword>
<feature type="domain" description="Peptidase M48" evidence="12">
    <location>
        <begin position="73"/>
        <end position="325"/>
    </location>
</feature>
<dbReference type="PANTHER" id="PTHR43221">
    <property type="entry name" value="PROTEASE HTPX"/>
    <property type="match status" value="1"/>
</dbReference>
<dbReference type="Pfam" id="PF01435">
    <property type="entry name" value="Peptidase_M48"/>
    <property type="match status" value="1"/>
</dbReference>
<dbReference type="InterPro" id="IPR002048">
    <property type="entry name" value="EF_hand_dom"/>
</dbReference>
<reference evidence="14 15" key="1">
    <citation type="journal article" date="2010" name="Stand. Genomic Sci.">
        <title>Complete genome sequence of Methanothermus fervidus type strain (V24S).</title>
        <authorList>
            <person name="Anderson I."/>
            <person name="Djao O.D."/>
            <person name="Misra M."/>
            <person name="Chertkov O."/>
            <person name="Nolan M."/>
            <person name="Lucas S."/>
            <person name="Lapidus A."/>
            <person name="Del Rio T.G."/>
            <person name="Tice H."/>
            <person name="Cheng J.F."/>
            <person name="Tapia R."/>
            <person name="Han C."/>
            <person name="Goodwin L."/>
            <person name="Pitluck S."/>
            <person name="Liolios K."/>
            <person name="Ivanova N."/>
            <person name="Mavromatis K."/>
            <person name="Mikhailova N."/>
            <person name="Pati A."/>
            <person name="Brambilla E."/>
            <person name="Chen A."/>
            <person name="Palaniappan K."/>
            <person name="Land M."/>
            <person name="Hauser L."/>
            <person name="Chang Y.J."/>
            <person name="Jeffries C.D."/>
            <person name="Sikorski J."/>
            <person name="Spring S."/>
            <person name="Rohde M."/>
            <person name="Eichinger K."/>
            <person name="Huber H."/>
            <person name="Wirth R."/>
            <person name="Goker M."/>
            <person name="Detter J.C."/>
            <person name="Woyke T."/>
            <person name="Bristow J."/>
            <person name="Eisen J.A."/>
            <person name="Markowitz V."/>
            <person name="Hugenholtz P."/>
            <person name="Klenk H.P."/>
            <person name="Kyrpides N.C."/>
        </authorList>
    </citation>
    <scope>NUCLEOTIDE SEQUENCE [LARGE SCALE GENOMIC DNA]</scope>
    <source>
        <strain evidence="15">ATCC 43054 / DSM 2088 / JCM 10308 / V24 S</strain>
    </source>
</reference>
<protein>
    <recommendedName>
        <fullName evidence="11">Protease HtpX homolog</fullName>
        <ecNumber evidence="11">3.4.24.-</ecNumber>
    </recommendedName>
</protein>
<sequence>MPRFSTWKLKLRMFLAVAILFGILYALLSVIGIYAGIKSPLIYILLALFIVFIQYLISPKIVEMGMNIHYVSPQEAPELHSIVEELARNAGIPKPKVGIAEISIPNAFAFGRSKRDGRVCVTRGILNLLDKEELKAVLGHEISHIRHNDMIVMTFISVVPLICYWIFQSMYWGSLMDRDRGSSLAIIGILAFIAYMIGQLLVLFVSRIREYYADLGSVEIGGKPHKLASALYKLVYGSAVVSKENKEEVNQVSGFKAFFLNDINQAGHEIKDLKQVDMDMNGTISREELERLRYTPVKIGLTEKILEIFSTHPNTLKRIKRLSELTTSV</sequence>
<dbReference type="Pfam" id="PF13202">
    <property type="entry name" value="EF-hand_5"/>
    <property type="match status" value="1"/>
</dbReference>
<evidence type="ECO:0000256" key="2">
    <source>
        <dbReference type="ARBA" id="ARBA00022475"/>
    </source>
</evidence>
<dbReference type="OrthoDB" id="28389at2157"/>
<keyword evidence="5 11" id="KW-0479">Metal-binding</keyword>
<evidence type="ECO:0000259" key="13">
    <source>
        <dbReference type="Pfam" id="PF13202"/>
    </source>
</evidence>
<feature type="transmembrane region" description="Helical" evidence="11">
    <location>
        <begin position="184"/>
        <end position="205"/>
    </location>
</feature>
<evidence type="ECO:0000256" key="5">
    <source>
        <dbReference type="ARBA" id="ARBA00022723"/>
    </source>
</evidence>
<dbReference type="EMBL" id="CP002278">
    <property type="protein sequence ID" value="ADP77902.1"/>
    <property type="molecule type" value="Genomic_DNA"/>
</dbReference>
<dbReference type="PANTHER" id="PTHR43221:SF2">
    <property type="entry name" value="PROTEASE HTPX HOMOLOG"/>
    <property type="match status" value="1"/>
</dbReference>
<evidence type="ECO:0000256" key="11">
    <source>
        <dbReference type="HAMAP-Rule" id="MF_00188"/>
    </source>
</evidence>
<dbReference type="InterPro" id="IPR001915">
    <property type="entry name" value="Peptidase_M48"/>
</dbReference>
<evidence type="ECO:0000313" key="15">
    <source>
        <dbReference type="Proteomes" id="UP000002315"/>
    </source>
</evidence>
<evidence type="ECO:0000256" key="3">
    <source>
        <dbReference type="ARBA" id="ARBA00022670"/>
    </source>
</evidence>
<dbReference type="InterPro" id="IPR022919">
    <property type="entry name" value="Pept_M48_protease_HtpX"/>
</dbReference>
<comment type="subcellular location">
    <subcellularLocation>
        <location evidence="11">Cell membrane</location>
        <topology evidence="11">Multi-pass membrane protein</topology>
    </subcellularLocation>
</comment>
<dbReference type="AlphaFoldDB" id="E3GWD7"/>
<dbReference type="EC" id="3.4.24.-" evidence="11"/>
<feature type="transmembrane region" description="Helical" evidence="11">
    <location>
        <begin position="12"/>
        <end position="35"/>
    </location>
</feature>
<feature type="domain" description="EF-hand" evidence="13">
    <location>
        <begin position="270"/>
        <end position="292"/>
    </location>
</feature>
<accession>E3GWD7</accession>
<evidence type="ECO:0000256" key="6">
    <source>
        <dbReference type="ARBA" id="ARBA00022801"/>
    </source>
</evidence>
<proteinExistence type="inferred from homology"/>
<dbReference type="STRING" id="523846.Mfer_1108"/>
<dbReference type="CDD" id="cd07338">
    <property type="entry name" value="M48B_HtpX_like"/>
    <property type="match status" value="1"/>
</dbReference>
<dbReference type="GO" id="GO:0005509">
    <property type="term" value="F:calcium ion binding"/>
    <property type="evidence" value="ECO:0007669"/>
    <property type="project" value="InterPro"/>
</dbReference>
<dbReference type="GO" id="GO:0006508">
    <property type="term" value="P:proteolysis"/>
    <property type="evidence" value="ECO:0007669"/>
    <property type="project" value="UniProtKB-KW"/>
</dbReference>
<keyword evidence="14" id="KW-0346">Stress response</keyword>
<evidence type="ECO:0000256" key="4">
    <source>
        <dbReference type="ARBA" id="ARBA00022692"/>
    </source>
</evidence>
<evidence type="ECO:0000256" key="9">
    <source>
        <dbReference type="ARBA" id="ARBA00023049"/>
    </source>
</evidence>
<keyword evidence="2 11" id="KW-1003">Cell membrane</keyword>
<comment type="cofactor">
    <cofactor evidence="11">
        <name>Zn(2+)</name>
        <dbReference type="ChEBI" id="CHEBI:29105"/>
    </cofactor>
    <text evidence="11">Binds 1 zinc ion per subunit.</text>
</comment>
<feature type="active site" evidence="11">
    <location>
        <position position="141"/>
    </location>
</feature>
<dbReference type="Gene3D" id="3.30.2010.10">
    <property type="entry name" value="Metalloproteases ('zincins'), catalytic domain"/>
    <property type="match status" value="1"/>
</dbReference>
<feature type="transmembrane region" description="Helical" evidence="11">
    <location>
        <begin position="41"/>
        <end position="57"/>
    </location>
</feature>
<keyword evidence="3 11" id="KW-0645">Protease</keyword>
<gene>
    <name evidence="11" type="primary">htpX</name>
    <name evidence="14" type="ordered locus">Mfer_1108</name>
</gene>
<dbReference type="InterPro" id="IPR050083">
    <property type="entry name" value="HtpX_protease"/>
</dbReference>
<keyword evidence="9 11" id="KW-0482">Metalloprotease</keyword>
<evidence type="ECO:0000256" key="1">
    <source>
        <dbReference type="ARBA" id="ARBA00009779"/>
    </source>
</evidence>
<feature type="transmembrane region" description="Helical" evidence="11">
    <location>
        <begin position="150"/>
        <end position="172"/>
    </location>
</feature>
<keyword evidence="4 11" id="KW-0812">Transmembrane</keyword>
<dbReference type="KEGG" id="mfv:Mfer_1108"/>
<organism evidence="14 15">
    <name type="scientific">Methanothermus fervidus (strain ATCC 43054 / DSM 2088 / JCM 10308 / V24 S)</name>
    <dbReference type="NCBI Taxonomy" id="523846"/>
    <lineage>
        <taxon>Archaea</taxon>
        <taxon>Methanobacteriati</taxon>
        <taxon>Methanobacteriota</taxon>
        <taxon>Methanomada group</taxon>
        <taxon>Methanobacteria</taxon>
        <taxon>Methanobacteriales</taxon>
        <taxon>Methanothermaceae</taxon>
        <taxon>Methanothermus</taxon>
    </lineage>
</organism>
<evidence type="ECO:0000256" key="10">
    <source>
        <dbReference type="ARBA" id="ARBA00023136"/>
    </source>
</evidence>
<keyword evidence="15" id="KW-1185">Reference proteome</keyword>
<dbReference type="Proteomes" id="UP000002315">
    <property type="component" value="Chromosome"/>
</dbReference>
<dbReference type="GO" id="GO:0004222">
    <property type="term" value="F:metalloendopeptidase activity"/>
    <property type="evidence" value="ECO:0007669"/>
    <property type="project" value="UniProtKB-UniRule"/>
</dbReference>